<evidence type="ECO:0000313" key="3">
    <source>
        <dbReference type="EMBL" id="MFB9904615.1"/>
    </source>
</evidence>
<sequence length="196" mass="21136">MRPRVLVIAAAMLAITGCSQQMVGQPETLPPQSPDSSVAPPIPQPHLSFERFLSRPCDVLTREQLAAIGITRDPGKVDTSPVGNRCLWQADETTDTAVSVTLMTSSAGLDGAYRNRNRGYFSETQIGDYPAAHADNKKPVGRTTPSGDCETVVGVAPSVAYRAGARAYRPNPDYEQPCKASDRVALWVLEKLKVPN</sequence>
<dbReference type="Proteomes" id="UP001589693">
    <property type="component" value="Unassembled WGS sequence"/>
</dbReference>
<gene>
    <name evidence="3" type="ORF">ACFFQA_11805</name>
</gene>
<keyword evidence="4" id="KW-1185">Reference proteome</keyword>
<protein>
    <submittedName>
        <fullName evidence="3">DUF3558 domain-containing protein</fullName>
    </submittedName>
</protein>
<organism evidence="3 4">
    <name type="scientific">Allokutzneria oryzae</name>
    <dbReference type="NCBI Taxonomy" id="1378989"/>
    <lineage>
        <taxon>Bacteria</taxon>
        <taxon>Bacillati</taxon>
        <taxon>Actinomycetota</taxon>
        <taxon>Actinomycetes</taxon>
        <taxon>Pseudonocardiales</taxon>
        <taxon>Pseudonocardiaceae</taxon>
        <taxon>Allokutzneria</taxon>
    </lineage>
</organism>
<comment type="caution">
    <text evidence="3">The sequence shown here is derived from an EMBL/GenBank/DDBJ whole genome shotgun (WGS) entry which is preliminary data.</text>
</comment>
<feature type="signal peptide" evidence="2">
    <location>
        <begin position="1"/>
        <end position="24"/>
    </location>
</feature>
<dbReference type="RefSeq" id="WP_377851819.1">
    <property type="nucleotide sequence ID" value="NZ_JBHLZU010000010.1"/>
</dbReference>
<dbReference type="EMBL" id="JBHLZU010000010">
    <property type="protein sequence ID" value="MFB9904615.1"/>
    <property type="molecule type" value="Genomic_DNA"/>
</dbReference>
<evidence type="ECO:0000313" key="4">
    <source>
        <dbReference type="Proteomes" id="UP001589693"/>
    </source>
</evidence>
<feature type="region of interest" description="Disordered" evidence="1">
    <location>
        <begin position="24"/>
        <end position="43"/>
    </location>
</feature>
<reference evidence="3 4" key="1">
    <citation type="submission" date="2024-09" db="EMBL/GenBank/DDBJ databases">
        <authorList>
            <person name="Sun Q."/>
            <person name="Mori K."/>
        </authorList>
    </citation>
    <scope>NUCLEOTIDE SEQUENCE [LARGE SCALE GENOMIC DNA]</scope>
    <source>
        <strain evidence="3 4">TBRC 7907</strain>
    </source>
</reference>
<accession>A0ABV5ZUQ8</accession>
<feature type="chain" id="PRO_5046083765" evidence="2">
    <location>
        <begin position="25"/>
        <end position="196"/>
    </location>
</feature>
<dbReference type="PROSITE" id="PS51257">
    <property type="entry name" value="PROKAR_LIPOPROTEIN"/>
    <property type="match status" value="1"/>
</dbReference>
<evidence type="ECO:0000256" key="2">
    <source>
        <dbReference type="SAM" id="SignalP"/>
    </source>
</evidence>
<dbReference type="Pfam" id="PF12079">
    <property type="entry name" value="DUF3558"/>
    <property type="match status" value="1"/>
</dbReference>
<proteinExistence type="predicted"/>
<keyword evidence="2" id="KW-0732">Signal</keyword>
<dbReference type="InterPro" id="IPR024520">
    <property type="entry name" value="DUF3558"/>
</dbReference>
<name>A0ABV5ZUQ8_9PSEU</name>
<evidence type="ECO:0000256" key="1">
    <source>
        <dbReference type="SAM" id="MobiDB-lite"/>
    </source>
</evidence>